<feature type="domain" description="Beta-Casp" evidence="3">
    <location>
        <begin position="251"/>
        <end position="370"/>
    </location>
</feature>
<dbReference type="InterPro" id="IPR011108">
    <property type="entry name" value="RMMBL"/>
</dbReference>
<keyword evidence="1" id="KW-0378">Hydrolase</keyword>
<dbReference type="Pfam" id="PF07521">
    <property type="entry name" value="RMMBL"/>
    <property type="match status" value="1"/>
</dbReference>
<keyword evidence="5" id="KW-1185">Reference proteome</keyword>
<dbReference type="SUPFAM" id="SSF56281">
    <property type="entry name" value="Metallo-hydrolase/oxidoreductase"/>
    <property type="match status" value="1"/>
</dbReference>
<dbReference type="SMART" id="SM01027">
    <property type="entry name" value="Beta-Casp"/>
    <property type="match status" value="1"/>
</dbReference>
<evidence type="ECO:0000259" key="3">
    <source>
        <dbReference type="SMART" id="SM01027"/>
    </source>
</evidence>
<dbReference type="Gene3D" id="3.40.50.10890">
    <property type="match status" value="1"/>
</dbReference>
<dbReference type="GO" id="GO:0016787">
    <property type="term" value="F:hydrolase activity"/>
    <property type="evidence" value="ECO:0007669"/>
    <property type="project" value="UniProtKB-KW"/>
</dbReference>
<dbReference type="Pfam" id="PF00753">
    <property type="entry name" value="Lactamase_B"/>
    <property type="match status" value="1"/>
</dbReference>
<dbReference type="InterPro" id="IPR050698">
    <property type="entry name" value="MBL"/>
</dbReference>
<accession>A0A9X1V8I5</accession>
<proteinExistence type="predicted"/>
<dbReference type="InterPro" id="IPR022712">
    <property type="entry name" value="Beta_Casp"/>
</dbReference>
<dbReference type="PANTHER" id="PTHR11203:SF37">
    <property type="entry name" value="INTEGRATOR COMPLEX SUBUNIT 11"/>
    <property type="match status" value="1"/>
</dbReference>
<gene>
    <name evidence="4" type="ORF">ML462_14490</name>
</gene>
<comment type="caution">
    <text evidence="4">The sequence shown here is derived from an EMBL/GenBank/DDBJ whole genome shotgun (WGS) entry which is preliminary data.</text>
</comment>
<dbReference type="GO" id="GO:0004521">
    <property type="term" value="F:RNA endonuclease activity"/>
    <property type="evidence" value="ECO:0007669"/>
    <property type="project" value="TreeGrafter"/>
</dbReference>
<dbReference type="CDD" id="cd16295">
    <property type="entry name" value="TTHA0252-CPSF-like_MBL-fold"/>
    <property type="match status" value="1"/>
</dbReference>
<evidence type="ECO:0000259" key="2">
    <source>
        <dbReference type="SMART" id="SM00849"/>
    </source>
</evidence>
<dbReference type="Gene3D" id="3.60.15.10">
    <property type="entry name" value="Ribonuclease Z/Hydroxyacylglutathione hydrolase-like"/>
    <property type="match status" value="1"/>
</dbReference>
<dbReference type="InterPro" id="IPR036866">
    <property type="entry name" value="RibonucZ/Hydroxyglut_hydro"/>
</dbReference>
<dbReference type="AlphaFoldDB" id="A0A9X1V8I5"/>
<sequence>MSSGLKIKFLGAAGSVTGSKFYLENEQIRLMIDCGMFQGLKELRLLNWQDLDIDVPKIDLVLITHAHLDHTGYLPKLVQQGFKGKIYGTSPSLAIASIILNDTAKIQEEDAEQANKEEYSKHHPAKPLYTIKDVEECQKLFQSVHMGDWIEIGQDVKFRYFKAGHILGACSIELNISGKTLVFSGDLGRNEDLLMEAPKKPRWADYLFLESTYGNRLHPQENVDNLLSESILEIINTHGILLIASFAVERLQLLAYILWKLFKSNRIPEIPVYIDSPMGIDATEVFSRFPEFHKIPQHDFEAMKNRFELVSSYKRTWEIIDMNKPRIVIAGSGMLTGGRILTYLKYYIGNPSTHLLLTGYQAEGTRGRQLEEGAYEIKMKGRYFPVKAKIVKLESLSAHADQKELLDWCSEIKNIPENVFLIHGEKHAADALRVKIETKFNWKVSIPALNDEFSL</sequence>
<evidence type="ECO:0000313" key="4">
    <source>
        <dbReference type="EMBL" id="MCH4824378.1"/>
    </source>
</evidence>
<evidence type="ECO:0000313" key="5">
    <source>
        <dbReference type="Proteomes" id="UP001139226"/>
    </source>
</evidence>
<dbReference type="PANTHER" id="PTHR11203">
    <property type="entry name" value="CLEAVAGE AND POLYADENYLATION SPECIFICITY FACTOR FAMILY MEMBER"/>
    <property type="match status" value="1"/>
</dbReference>
<dbReference type="Pfam" id="PF10996">
    <property type="entry name" value="Beta-Casp"/>
    <property type="match status" value="1"/>
</dbReference>
<dbReference type="Proteomes" id="UP001139226">
    <property type="component" value="Unassembled WGS sequence"/>
</dbReference>
<dbReference type="SMART" id="SM00849">
    <property type="entry name" value="Lactamase_B"/>
    <property type="match status" value="1"/>
</dbReference>
<dbReference type="InterPro" id="IPR001279">
    <property type="entry name" value="Metallo-B-lactamas"/>
</dbReference>
<name>A0A9X1V8I5_9FLAO</name>
<protein>
    <submittedName>
        <fullName evidence="4">MBL fold metallo-hydrolase</fullName>
    </submittedName>
</protein>
<reference evidence="4" key="1">
    <citation type="submission" date="2022-03" db="EMBL/GenBank/DDBJ databases">
        <title>Gramella crocea sp. nov., isolated from activated sludge of a seafood processing plant.</title>
        <authorList>
            <person name="Zhang X."/>
        </authorList>
    </citation>
    <scope>NUCLEOTIDE SEQUENCE</scope>
    <source>
        <strain evidence="4">YJ019</strain>
    </source>
</reference>
<evidence type="ECO:0000256" key="1">
    <source>
        <dbReference type="ARBA" id="ARBA00022801"/>
    </source>
</evidence>
<feature type="domain" description="Metallo-beta-lactamase" evidence="2">
    <location>
        <begin position="17"/>
        <end position="238"/>
    </location>
</feature>
<dbReference type="EMBL" id="JAKVTV010000005">
    <property type="protein sequence ID" value="MCH4824378.1"/>
    <property type="molecule type" value="Genomic_DNA"/>
</dbReference>
<dbReference type="RefSeq" id="WP_240714540.1">
    <property type="nucleotide sequence ID" value="NZ_JAKVTV010000005.1"/>
</dbReference>
<organism evidence="4 5">
    <name type="scientific">Christiangramia lutea</name>
    <dbReference type="NCBI Taxonomy" id="1607951"/>
    <lineage>
        <taxon>Bacteria</taxon>
        <taxon>Pseudomonadati</taxon>
        <taxon>Bacteroidota</taxon>
        <taxon>Flavobacteriia</taxon>
        <taxon>Flavobacteriales</taxon>
        <taxon>Flavobacteriaceae</taxon>
        <taxon>Christiangramia</taxon>
    </lineage>
</organism>